<keyword evidence="3" id="KW-1185">Reference proteome</keyword>
<accession>W6Y8C3</accession>
<feature type="region of interest" description="Disordered" evidence="1">
    <location>
        <begin position="25"/>
        <end position="57"/>
    </location>
</feature>
<dbReference type="GeneID" id="19153929"/>
<protein>
    <submittedName>
        <fullName evidence="2">Uncharacterized protein</fullName>
    </submittedName>
</protein>
<feature type="compositionally biased region" description="Polar residues" evidence="1">
    <location>
        <begin position="46"/>
        <end position="57"/>
    </location>
</feature>
<dbReference type="HOGENOM" id="CLU_3001894_0_0_1"/>
<proteinExistence type="predicted"/>
<reference evidence="2 3" key="1">
    <citation type="journal article" date="2013" name="PLoS Genet.">
        <title>Comparative genome structure, secondary metabolite, and effector coding capacity across Cochliobolus pathogens.</title>
        <authorList>
            <person name="Condon B.J."/>
            <person name="Leng Y."/>
            <person name="Wu D."/>
            <person name="Bushley K.E."/>
            <person name="Ohm R.A."/>
            <person name="Otillar R."/>
            <person name="Martin J."/>
            <person name="Schackwitz W."/>
            <person name="Grimwood J."/>
            <person name="MohdZainudin N."/>
            <person name="Xue C."/>
            <person name="Wang R."/>
            <person name="Manning V.A."/>
            <person name="Dhillon B."/>
            <person name="Tu Z.J."/>
            <person name="Steffenson B.J."/>
            <person name="Salamov A."/>
            <person name="Sun H."/>
            <person name="Lowry S."/>
            <person name="LaButti K."/>
            <person name="Han J."/>
            <person name="Copeland A."/>
            <person name="Lindquist E."/>
            <person name="Barry K."/>
            <person name="Schmutz J."/>
            <person name="Baker S.E."/>
            <person name="Ciuffetti L.M."/>
            <person name="Grigoriev I.V."/>
            <person name="Zhong S."/>
            <person name="Turgeon B.G."/>
        </authorList>
    </citation>
    <scope>NUCLEOTIDE SEQUENCE [LARGE SCALE GENOMIC DNA]</scope>
    <source>
        <strain evidence="2 3">26-R-13</strain>
    </source>
</reference>
<feature type="compositionally biased region" description="Basic residues" evidence="1">
    <location>
        <begin position="25"/>
        <end position="34"/>
    </location>
</feature>
<dbReference type="RefSeq" id="XP_007711960.1">
    <property type="nucleotide sequence ID" value="XM_007713770.1"/>
</dbReference>
<dbReference type="Proteomes" id="UP000053841">
    <property type="component" value="Unassembled WGS sequence"/>
</dbReference>
<name>W6Y8C3_COCC2</name>
<dbReference type="EMBL" id="KI964604">
    <property type="protein sequence ID" value="EUC33725.1"/>
    <property type="molecule type" value="Genomic_DNA"/>
</dbReference>
<gene>
    <name evidence="2" type="ORF">COCCADRAFT_95344</name>
</gene>
<organism evidence="2 3">
    <name type="scientific">Cochliobolus carbonum (strain 26-R-13)</name>
    <name type="common">Maize leaf spot fungus</name>
    <name type="synonym">Bipolaris zeicola</name>
    <dbReference type="NCBI Taxonomy" id="930089"/>
    <lineage>
        <taxon>Eukaryota</taxon>
        <taxon>Fungi</taxon>
        <taxon>Dikarya</taxon>
        <taxon>Ascomycota</taxon>
        <taxon>Pezizomycotina</taxon>
        <taxon>Dothideomycetes</taxon>
        <taxon>Pleosporomycetidae</taxon>
        <taxon>Pleosporales</taxon>
        <taxon>Pleosporineae</taxon>
        <taxon>Pleosporaceae</taxon>
        <taxon>Bipolaris</taxon>
    </lineage>
</organism>
<evidence type="ECO:0000313" key="3">
    <source>
        <dbReference type="Proteomes" id="UP000053841"/>
    </source>
</evidence>
<dbReference type="KEGG" id="bze:COCCADRAFT_95344"/>
<evidence type="ECO:0000256" key="1">
    <source>
        <dbReference type="SAM" id="MobiDB-lite"/>
    </source>
</evidence>
<feature type="non-terminal residue" evidence="2">
    <location>
        <position position="1"/>
    </location>
</feature>
<sequence length="57" mass="6483">HVSKSNHQYLSRDLHVRKALRISLPRKKSLKHTRAFTATAPAHYHSPSTDNTDTTTC</sequence>
<dbReference type="AlphaFoldDB" id="W6Y8C3"/>
<evidence type="ECO:0000313" key="2">
    <source>
        <dbReference type="EMBL" id="EUC33725.1"/>
    </source>
</evidence>